<keyword evidence="3" id="KW-0804">Transcription</keyword>
<evidence type="ECO:0000313" key="7">
    <source>
        <dbReference type="Proteomes" id="UP000216411"/>
    </source>
</evidence>
<dbReference type="EMBL" id="QICS01000006">
    <property type="protein sequence ID" value="PXV89557.1"/>
    <property type="molecule type" value="Genomic_DNA"/>
</dbReference>
<evidence type="ECO:0000256" key="1">
    <source>
        <dbReference type="ARBA" id="ARBA00023015"/>
    </source>
</evidence>
<evidence type="ECO:0000313" key="6">
    <source>
        <dbReference type="EMBL" id="RDY32266.1"/>
    </source>
</evidence>
<reference evidence="6 7" key="1">
    <citation type="journal article" date="2017" name="Genome Announc.">
        <title>Draft Genome Sequence of a Sporulating and Motile Strain of Lachnotalea glycerini Isolated from Water in Quebec City, Canada.</title>
        <authorList>
            <person name="Maheux A.F."/>
            <person name="Boudreau D.K."/>
            <person name="Berube E."/>
            <person name="Boissinot M."/>
            <person name="Raymond F."/>
            <person name="Brodeur S."/>
            <person name="Corbeil J."/>
            <person name="Isabel S."/>
            <person name="Omar R.F."/>
            <person name="Bergeron M.G."/>
        </authorList>
    </citation>
    <scope>NUCLEOTIDE SEQUENCE [LARGE SCALE GENOMIC DNA]</scope>
    <source>
        <strain evidence="6 7">CCRI-19302</strain>
    </source>
</reference>
<dbReference type="Pfam" id="PF02311">
    <property type="entry name" value="AraC_binding"/>
    <property type="match status" value="1"/>
</dbReference>
<dbReference type="EMBL" id="NOKA02000004">
    <property type="protein sequence ID" value="RDY32266.1"/>
    <property type="molecule type" value="Genomic_DNA"/>
</dbReference>
<dbReference type="RefSeq" id="WP_094376712.1">
    <property type="nucleotide sequence ID" value="NZ_NOKA02000004.1"/>
</dbReference>
<keyword evidence="2 5" id="KW-0238">DNA-binding</keyword>
<reference evidence="5 8" key="2">
    <citation type="submission" date="2018-05" db="EMBL/GenBank/DDBJ databases">
        <title>Genomic Encyclopedia of Type Strains, Phase IV (KMG-IV): sequencing the most valuable type-strain genomes for metagenomic binning, comparative biology and taxonomic classification.</title>
        <authorList>
            <person name="Goeker M."/>
        </authorList>
    </citation>
    <scope>NUCLEOTIDE SEQUENCE [LARGE SCALE GENOMIC DNA]</scope>
    <source>
        <strain evidence="5 8">DSM 28816</strain>
    </source>
</reference>
<sequence>MNTFYESFSQSDITKSERVLHTPSSFAKASLFYMQEAGTLKSLKSHRCQRENLNSFLFIIVLSGKGVVTVKDKIYALNTSDCVLIDCKLPYSHQSSEDDPWELMWVHFNGCNAQSYYNLFIENFPSFVFRTDTPTNFISLINKIIEAHNDKNNLSELVTSKLITDILTLSFTEALKMEEYKDNSIAVKLSAICTYIDENFKNRISLDQLAEQFYISKFHLSREFKTLYGVTIGNYIQLQRINYAKKLLRFSDKSIEIIAGECGIPDTSYFNKVFKKSENITASQYRREWVQ</sequence>
<protein>
    <submittedName>
        <fullName evidence="6">AraC family transcriptional regulator</fullName>
    </submittedName>
    <submittedName>
        <fullName evidence="5">AraC-like DNA-binding protein</fullName>
    </submittedName>
</protein>
<dbReference type="SMART" id="SM00342">
    <property type="entry name" value="HTH_ARAC"/>
    <property type="match status" value="1"/>
</dbReference>
<organism evidence="5 8">
    <name type="scientific">Lachnotalea glycerini</name>
    <dbReference type="NCBI Taxonomy" id="1763509"/>
    <lineage>
        <taxon>Bacteria</taxon>
        <taxon>Bacillati</taxon>
        <taxon>Bacillota</taxon>
        <taxon>Clostridia</taxon>
        <taxon>Lachnospirales</taxon>
        <taxon>Lachnospiraceae</taxon>
        <taxon>Lachnotalea</taxon>
    </lineage>
</organism>
<dbReference type="Pfam" id="PF12833">
    <property type="entry name" value="HTH_18"/>
    <property type="match status" value="1"/>
</dbReference>
<dbReference type="GO" id="GO:0003700">
    <property type="term" value="F:DNA-binding transcription factor activity"/>
    <property type="evidence" value="ECO:0007669"/>
    <property type="project" value="InterPro"/>
</dbReference>
<accession>A0A255IM85</accession>
<dbReference type="InterPro" id="IPR003313">
    <property type="entry name" value="AraC-bd"/>
</dbReference>
<evidence type="ECO:0000313" key="5">
    <source>
        <dbReference type="EMBL" id="PXV89557.1"/>
    </source>
</evidence>
<dbReference type="InterPro" id="IPR009057">
    <property type="entry name" value="Homeodomain-like_sf"/>
</dbReference>
<dbReference type="Gene3D" id="2.60.120.280">
    <property type="entry name" value="Regulatory protein AraC"/>
    <property type="match status" value="1"/>
</dbReference>
<dbReference type="SUPFAM" id="SSF51215">
    <property type="entry name" value="Regulatory protein AraC"/>
    <property type="match status" value="1"/>
</dbReference>
<dbReference type="Proteomes" id="UP000216411">
    <property type="component" value="Unassembled WGS sequence"/>
</dbReference>
<dbReference type="OrthoDB" id="9813413at2"/>
<gene>
    <name evidence="5" type="ORF">C8E03_106209</name>
    <name evidence="6" type="ORF">CG710_004590</name>
</gene>
<reference evidence="6" key="3">
    <citation type="submission" date="2018-07" db="EMBL/GenBank/DDBJ databases">
        <authorList>
            <person name="Quirk P.G."/>
            <person name="Krulwich T.A."/>
        </authorList>
    </citation>
    <scope>NUCLEOTIDE SEQUENCE</scope>
    <source>
        <strain evidence="6">CCRI-19302</strain>
    </source>
</reference>
<dbReference type="GO" id="GO:0043565">
    <property type="term" value="F:sequence-specific DNA binding"/>
    <property type="evidence" value="ECO:0007669"/>
    <property type="project" value="InterPro"/>
</dbReference>
<dbReference type="PROSITE" id="PS01124">
    <property type="entry name" value="HTH_ARAC_FAMILY_2"/>
    <property type="match status" value="1"/>
</dbReference>
<feature type="domain" description="HTH araC/xylS-type" evidence="4">
    <location>
        <begin position="190"/>
        <end position="288"/>
    </location>
</feature>
<dbReference type="InterPro" id="IPR018060">
    <property type="entry name" value="HTH_AraC"/>
</dbReference>
<dbReference type="AlphaFoldDB" id="A0A255IM85"/>
<dbReference type="Gene3D" id="1.10.10.60">
    <property type="entry name" value="Homeodomain-like"/>
    <property type="match status" value="2"/>
</dbReference>
<evidence type="ECO:0000313" key="8">
    <source>
        <dbReference type="Proteomes" id="UP000247523"/>
    </source>
</evidence>
<keyword evidence="1" id="KW-0805">Transcription regulation</keyword>
<dbReference type="InterPro" id="IPR037923">
    <property type="entry name" value="HTH-like"/>
</dbReference>
<keyword evidence="7" id="KW-1185">Reference proteome</keyword>
<dbReference type="Proteomes" id="UP000247523">
    <property type="component" value="Unassembled WGS sequence"/>
</dbReference>
<proteinExistence type="predicted"/>
<evidence type="ECO:0000259" key="4">
    <source>
        <dbReference type="PROSITE" id="PS01124"/>
    </source>
</evidence>
<name>A0A255IM85_9FIRM</name>
<evidence type="ECO:0000256" key="3">
    <source>
        <dbReference type="ARBA" id="ARBA00023163"/>
    </source>
</evidence>
<dbReference type="PANTHER" id="PTHR43280">
    <property type="entry name" value="ARAC-FAMILY TRANSCRIPTIONAL REGULATOR"/>
    <property type="match status" value="1"/>
</dbReference>
<evidence type="ECO:0000256" key="2">
    <source>
        <dbReference type="ARBA" id="ARBA00023125"/>
    </source>
</evidence>
<dbReference type="PANTHER" id="PTHR43280:SF2">
    <property type="entry name" value="HTH-TYPE TRANSCRIPTIONAL REGULATOR EXSA"/>
    <property type="match status" value="1"/>
</dbReference>
<dbReference type="SUPFAM" id="SSF46689">
    <property type="entry name" value="Homeodomain-like"/>
    <property type="match status" value="2"/>
</dbReference>
<comment type="caution">
    <text evidence="5">The sequence shown here is derived from an EMBL/GenBank/DDBJ whole genome shotgun (WGS) entry which is preliminary data.</text>
</comment>